<comment type="similarity">
    <text evidence="1">Belongs to the aldehyde dehydrogenase family.</text>
</comment>
<keyword evidence="2" id="KW-0560">Oxidoreductase</keyword>
<dbReference type="FunFam" id="3.40.309.10:FF:000004">
    <property type="entry name" value="Succinate-semialdehyde dehydrogenase I"/>
    <property type="match status" value="1"/>
</dbReference>
<gene>
    <name evidence="4" type="ORF">UFOPK1908_01368</name>
    <name evidence="5" type="ORF">UFOPK2282_00066</name>
</gene>
<organism evidence="4">
    <name type="scientific">freshwater metagenome</name>
    <dbReference type="NCBI Taxonomy" id="449393"/>
    <lineage>
        <taxon>unclassified sequences</taxon>
        <taxon>metagenomes</taxon>
        <taxon>ecological metagenomes</taxon>
    </lineage>
</organism>
<evidence type="ECO:0000256" key="2">
    <source>
        <dbReference type="ARBA" id="ARBA00023002"/>
    </source>
</evidence>
<dbReference type="Pfam" id="PF00171">
    <property type="entry name" value="Aldedh"/>
    <property type="match status" value="1"/>
</dbReference>
<sequence length="476" mass="50543">MLFIGGEWSPSSSGAVFDSTDPATGEVLGQAADGTREDMARAIAAAKEAFPAWAAKTAYERAAILMKANQLMLAKRDELATLMTKEQGKPIRMARTEVTYAADFLSWFAEEAKRVYGQTIPSSRADHRFMVLQQPVGVAAAITPWNYPISMLTRKIGPALAAGCTIVVKPAEQTPLCAIATIKILEEAGVPAGVVNLVTTSDPVNVGEEILTNPTVRKISFTGSTEVGKLIASKAAATMKRVSMELGGHAPFIVFADADPVNAAKGAAALKSLNTGQACISQNRVFVHKSIAAKFTEVLTERMAAMPAGHGLDDKVTVGPLIDEQAMTKMERQVADAVAKGATVATGGKRLTDNGLDKGLFWAPTVLTGVTEDMLIYREETFGPMMPVIEFDDEDDIIAMANDTEYGLAAYVYTPSLSRAFKTAEALQFGMIGINDINPTSAAVPFGGIKESGLGREGAREGILEYLDSKVLGISL</sequence>
<dbReference type="Gene3D" id="3.40.605.10">
    <property type="entry name" value="Aldehyde Dehydrogenase, Chain A, domain 1"/>
    <property type="match status" value="1"/>
</dbReference>
<evidence type="ECO:0000256" key="1">
    <source>
        <dbReference type="ARBA" id="ARBA00009986"/>
    </source>
</evidence>
<feature type="domain" description="Aldehyde dehydrogenase" evidence="3">
    <location>
        <begin position="8"/>
        <end position="471"/>
    </location>
</feature>
<proteinExistence type="inferred from homology"/>
<dbReference type="InterPro" id="IPR016162">
    <property type="entry name" value="Ald_DH_N"/>
</dbReference>
<reference evidence="4" key="1">
    <citation type="submission" date="2020-05" db="EMBL/GenBank/DDBJ databases">
        <authorList>
            <person name="Chiriac C."/>
            <person name="Salcher M."/>
            <person name="Ghai R."/>
            <person name="Kavagutti S V."/>
        </authorList>
    </citation>
    <scope>NUCLEOTIDE SEQUENCE</scope>
</reference>
<dbReference type="CDD" id="cd07103">
    <property type="entry name" value="ALDH_F5_SSADH_GabD"/>
    <property type="match status" value="1"/>
</dbReference>
<protein>
    <submittedName>
        <fullName evidence="4">Unannotated protein</fullName>
    </submittedName>
</protein>
<dbReference type="InterPro" id="IPR050740">
    <property type="entry name" value="Aldehyde_DH_Superfamily"/>
</dbReference>
<dbReference type="EMBL" id="CAEZVB010000091">
    <property type="protein sequence ID" value="CAB4629439.1"/>
    <property type="molecule type" value="Genomic_DNA"/>
</dbReference>
<dbReference type="GO" id="GO:0009450">
    <property type="term" value="P:gamma-aminobutyric acid catabolic process"/>
    <property type="evidence" value="ECO:0007669"/>
    <property type="project" value="TreeGrafter"/>
</dbReference>
<evidence type="ECO:0000313" key="5">
    <source>
        <dbReference type="EMBL" id="CAB4653364.1"/>
    </source>
</evidence>
<accession>A0A6J6IZN9</accession>
<evidence type="ECO:0000313" key="4">
    <source>
        <dbReference type="EMBL" id="CAB4629439.1"/>
    </source>
</evidence>
<dbReference type="GO" id="GO:0004777">
    <property type="term" value="F:succinate-semialdehyde dehydrogenase (NAD+) activity"/>
    <property type="evidence" value="ECO:0007669"/>
    <property type="project" value="TreeGrafter"/>
</dbReference>
<dbReference type="EMBL" id="CAEZWR010000004">
    <property type="protein sequence ID" value="CAB4653364.1"/>
    <property type="molecule type" value="Genomic_DNA"/>
</dbReference>
<dbReference type="PANTHER" id="PTHR43353">
    <property type="entry name" value="SUCCINATE-SEMIALDEHYDE DEHYDROGENASE, MITOCHONDRIAL"/>
    <property type="match status" value="1"/>
</dbReference>
<dbReference type="AlphaFoldDB" id="A0A6J6IZN9"/>
<dbReference type="FunFam" id="3.40.605.10:FF:000005">
    <property type="entry name" value="Succinate-semialdehyde dehydrogenase I"/>
    <property type="match status" value="1"/>
</dbReference>
<evidence type="ECO:0000259" key="3">
    <source>
        <dbReference type="Pfam" id="PF00171"/>
    </source>
</evidence>
<name>A0A6J6IZN9_9ZZZZ</name>
<dbReference type="InterPro" id="IPR016161">
    <property type="entry name" value="Ald_DH/histidinol_DH"/>
</dbReference>
<dbReference type="InterPro" id="IPR015590">
    <property type="entry name" value="Aldehyde_DH_dom"/>
</dbReference>
<dbReference type="SUPFAM" id="SSF53720">
    <property type="entry name" value="ALDH-like"/>
    <property type="match status" value="1"/>
</dbReference>
<dbReference type="PANTHER" id="PTHR43353:SF5">
    <property type="entry name" value="SUCCINATE-SEMIALDEHYDE DEHYDROGENASE, MITOCHONDRIAL"/>
    <property type="match status" value="1"/>
</dbReference>
<dbReference type="InterPro" id="IPR016163">
    <property type="entry name" value="Ald_DH_C"/>
</dbReference>
<dbReference type="Gene3D" id="3.40.309.10">
    <property type="entry name" value="Aldehyde Dehydrogenase, Chain A, domain 2"/>
    <property type="match status" value="1"/>
</dbReference>